<dbReference type="FunFam" id="1.10.3210.10:FF:000012">
    <property type="entry name" value="HD domain containing 3"/>
    <property type="match status" value="1"/>
</dbReference>
<dbReference type="InterPro" id="IPR003607">
    <property type="entry name" value="HD/PDEase_dom"/>
</dbReference>
<proteinExistence type="predicted"/>
<protein>
    <submittedName>
        <fullName evidence="6">Metal dependent phosphohydrolase</fullName>
    </submittedName>
</protein>
<dbReference type="AlphaFoldDB" id="A0A157ZEM7"/>
<dbReference type="GO" id="GO:0046872">
    <property type="term" value="F:metal ion binding"/>
    <property type="evidence" value="ECO:0007669"/>
    <property type="project" value="UniProtKB-KW"/>
</dbReference>
<sequence>MNQLIRAIAFAADKHRNQRRKDAEASPYINHPIALANVLANEGGIDDERVLLAAVLHDTIEDTDTSRDELVQWFGEDVARIVDEVTDDKSLPKAERKRLQIEHAAHISRHAQLVKLADKICNLRDILAMPPSGWSEQRKREYFDWAKRVVDELRGAHAGLETVFDEAYRQGAPSEHAA</sequence>
<reference evidence="6" key="1">
    <citation type="submission" date="2016-01" db="EMBL/GenBank/DDBJ databases">
        <authorList>
            <person name="Peeters C."/>
        </authorList>
    </citation>
    <scope>NUCLEOTIDE SEQUENCE</scope>
    <source>
        <strain evidence="6">LMG 29321</strain>
    </source>
</reference>
<dbReference type="EMBL" id="FCOX02000002">
    <property type="protein sequence ID" value="SAK43974.1"/>
    <property type="molecule type" value="Genomic_DNA"/>
</dbReference>
<comment type="caution">
    <text evidence="6">The sequence shown here is derived from an EMBL/GenBank/DDBJ whole genome shotgun (WGS) entry which is preliminary data.</text>
</comment>
<accession>A0A157ZEM7</accession>
<dbReference type="RefSeq" id="WP_062601833.1">
    <property type="nucleotide sequence ID" value="NZ_FCOX02000002.1"/>
</dbReference>
<dbReference type="Pfam" id="PF13328">
    <property type="entry name" value="HD_4"/>
    <property type="match status" value="1"/>
</dbReference>
<keyword evidence="7" id="KW-1185">Reference proteome</keyword>
<evidence type="ECO:0000256" key="4">
    <source>
        <dbReference type="ARBA" id="ARBA00023211"/>
    </source>
</evidence>
<organism evidence="6 7">
    <name type="scientific">Caballeronia calidae</name>
    <dbReference type="NCBI Taxonomy" id="1777139"/>
    <lineage>
        <taxon>Bacteria</taxon>
        <taxon>Pseudomonadati</taxon>
        <taxon>Pseudomonadota</taxon>
        <taxon>Betaproteobacteria</taxon>
        <taxon>Burkholderiales</taxon>
        <taxon>Burkholderiaceae</taxon>
        <taxon>Caballeronia</taxon>
    </lineage>
</organism>
<evidence type="ECO:0000259" key="5">
    <source>
        <dbReference type="PROSITE" id="PS51831"/>
    </source>
</evidence>
<evidence type="ECO:0000256" key="2">
    <source>
        <dbReference type="ARBA" id="ARBA00022723"/>
    </source>
</evidence>
<name>A0A157ZEM7_9BURK</name>
<dbReference type="PANTHER" id="PTHR46246:SF1">
    <property type="entry name" value="GUANOSINE-3',5'-BIS(DIPHOSPHATE) 3'-PYROPHOSPHOHYDROLASE MESH1"/>
    <property type="match status" value="1"/>
</dbReference>
<dbReference type="GO" id="GO:0008893">
    <property type="term" value="F:guanosine-3',5'-bis(diphosphate) 3'-diphosphatase activity"/>
    <property type="evidence" value="ECO:0007669"/>
    <property type="project" value="TreeGrafter"/>
</dbReference>
<keyword evidence="2" id="KW-0479">Metal-binding</keyword>
<dbReference type="SUPFAM" id="SSF109604">
    <property type="entry name" value="HD-domain/PDEase-like"/>
    <property type="match status" value="1"/>
</dbReference>
<keyword evidence="4" id="KW-0464">Manganese</keyword>
<dbReference type="PROSITE" id="PS51831">
    <property type="entry name" value="HD"/>
    <property type="match status" value="1"/>
</dbReference>
<comment type="cofactor">
    <cofactor evidence="1">
        <name>Mn(2+)</name>
        <dbReference type="ChEBI" id="CHEBI:29035"/>
    </cofactor>
</comment>
<keyword evidence="3" id="KW-0378">Hydrolase</keyword>
<evidence type="ECO:0000256" key="3">
    <source>
        <dbReference type="ARBA" id="ARBA00022801"/>
    </source>
</evidence>
<gene>
    <name evidence="6" type="ORF">AWB78_00464</name>
</gene>
<dbReference type="Gene3D" id="1.10.3210.10">
    <property type="entry name" value="Hypothetical protein af1432"/>
    <property type="match status" value="1"/>
</dbReference>
<dbReference type="InterPro" id="IPR052194">
    <property type="entry name" value="MESH1"/>
</dbReference>
<dbReference type="OrthoDB" id="9802385at2"/>
<dbReference type="Proteomes" id="UP000071859">
    <property type="component" value="Unassembled WGS sequence"/>
</dbReference>
<evidence type="ECO:0000256" key="1">
    <source>
        <dbReference type="ARBA" id="ARBA00001936"/>
    </source>
</evidence>
<dbReference type="SMART" id="SM00471">
    <property type="entry name" value="HDc"/>
    <property type="match status" value="1"/>
</dbReference>
<evidence type="ECO:0000313" key="6">
    <source>
        <dbReference type="EMBL" id="SAK43974.1"/>
    </source>
</evidence>
<dbReference type="PANTHER" id="PTHR46246">
    <property type="entry name" value="GUANOSINE-3',5'-BIS(DIPHOSPHATE) 3'-PYROPHOSPHOHYDROLASE MESH1"/>
    <property type="match status" value="1"/>
</dbReference>
<dbReference type="InterPro" id="IPR006674">
    <property type="entry name" value="HD_domain"/>
</dbReference>
<feature type="domain" description="HD" evidence="5">
    <location>
        <begin position="28"/>
        <end position="123"/>
    </location>
</feature>
<evidence type="ECO:0000313" key="7">
    <source>
        <dbReference type="Proteomes" id="UP000071859"/>
    </source>
</evidence>